<dbReference type="InterPro" id="IPR002656">
    <property type="entry name" value="Acyl_transf_3_dom"/>
</dbReference>
<gene>
    <name evidence="5" type="ORF">A606_11375</name>
</gene>
<dbReference type="InterPro" id="IPR043968">
    <property type="entry name" value="SGNH"/>
</dbReference>
<dbReference type="PANTHER" id="PTHR23028:SF53">
    <property type="entry name" value="ACYL_TRANSF_3 DOMAIN-CONTAINING PROTEIN"/>
    <property type="match status" value="1"/>
</dbReference>
<sequence length="793" mass="85691">MTSTAARVHRRDIDGLRGLAITLVVIFHVFIGRVSSGVDVFLLVGGVFFFGPQIRNAVNPAGQTLLQSIVRLLRRLYPALLAVVTLTLAAGFLVYSRARWAQTGEDAAASLMYVQNFHLAEQGQDYASIGRDVSLYQHIWSMSVQLQIYLGSLIVIVVLARLLARLVKRPDAPVLILRRLLIVATVASFAYAVYLHGADQGWNYYSPLSRFWEIGLGGLLGFWLVDREIPARFRSLRWPAGLVGLALIILTGVVFDGADQFPGPLTLIPLAGAVLVILAGNPVAGRSDGDRSDGNRSDSDRPVGVSALLNTRPFQTLGRIAYSLYLWHWPLLVLAAFRFSDAIGTRATGVQGVTAMLGTRKGLLVGTAVIVASLLLAWVTERFIETPLRQTRKPDRAWLPGRAAVREMLGHRRAVAVVAVIVVATAGVLASGPVIGHRDRERLAALDAEALDPDQYPGPLAFLENAAVPDDVDVRPDPGNEEHMLPATQADGCYARFEDADLILTRDFNNSDEPCVYGDVNARRTMYLAGGSHSEHFLPALDIIGKEQRIKIVPLLKMGCVLGMALPKLGGEDYPECAEWDAKAQKYIFDNPPSAGVFMTVTRPTTIEGDGPDQVPDDYIAMVRKLSDAGIHTWGIRDTPWNMQAPGIQGNGRLCVAEGFDSAPTEDCGTDKSAALAPVNPALVALDGLDVTELDLTPALCRDGRCPAVIGNVLVYRDGQHLSDVYSRLLAPELGRQMFDPEARAVMEDAQRAAVADAGAAGGAAGGSTGEDAPLRKDVFRIPKPEEIADEEL</sequence>
<dbReference type="Pfam" id="PF01757">
    <property type="entry name" value="Acyl_transf_3"/>
    <property type="match status" value="1"/>
</dbReference>
<dbReference type="AlphaFoldDB" id="S4XH41"/>
<dbReference type="PANTHER" id="PTHR23028">
    <property type="entry name" value="ACETYLTRANSFERASE"/>
    <property type="match status" value="1"/>
</dbReference>
<feature type="transmembrane region" description="Helical" evidence="2">
    <location>
        <begin position="320"/>
        <end position="339"/>
    </location>
</feature>
<dbReference type="PATRIC" id="fig|1200352.3.peg.2331"/>
<feature type="transmembrane region" description="Helical" evidence="2">
    <location>
        <begin position="237"/>
        <end position="255"/>
    </location>
</feature>
<feature type="transmembrane region" description="Helical" evidence="2">
    <location>
        <begin position="12"/>
        <end position="31"/>
    </location>
</feature>
<feature type="transmembrane region" description="Helical" evidence="2">
    <location>
        <begin position="208"/>
        <end position="225"/>
    </location>
</feature>
<evidence type="ECO:0000256" key="1">
    <source>
        <dbReference type="SAM" id="MobiDB-lite"/>
    </source>
</evidence>
<dbReference type="STRING" id="1200352.A606_11375"/>
<accession>S4XH41</accession>
<name>S4XH41_9CORY</name>
<evidence type="ECO:0000313" key="5">
    <source>
        <dbReference type="EMBL" id="AGP31914.1"/>
    </source>
</evidence>
<feature type="transmembrane region" description="Helical" evidence="2">
    <location>
        <begin position="267"/>
        <end position="284"/>
    </location>
</feature>
<feature type="transmembrane region" description="Helical" evidence="2">
    <location>
        <begin position="37"/>
        <end position="55"/>
    </location>
</feature>
<dbReference type="InterPro" id="IPR050879">
    <property type="entry name" value="Acyltransferase_3"/>
</dbReference>
<dbReference type="GO" id="GO:0016020">
    <property type="term" value="C:membrane"/>
    <property type="evidence" value="ECO:0007669"/>
    <property type="project" value="TreeGrafter"/>
</dbReference>
<dbReference type="GO" id="GO:0009103">
    <property type="term" value="P:lipopolysaccharide biosynthetic process"/>
    <property type="evidence" value="ECO:0007669"/>
    <property type="project" value="TreeGrafter"/>
</dbReference>
<keyword evidence="2" id="KW-1133">Transmembrane helix</keyword>
<dbReference type="eggNOG" id="COG1835">
    <property type="taxonomic scope" value="Bacteria"/>
</dbReference>
<feature type="compositionally biased region" description="Basic and acidic residues" evidence="1">
    <location>
        <begin position="287"/>
        <end position="301"/>
    </location>
</feature>
<protein>
    <recommendedName>
        <fullName evidence="7">Acyltransferase</fullName>
    </recommendedName>
</protein>
<dbReference type="EMBL" id="CP003696">
    <property type="protein sequence ID" value="AGP31914.1"/>
    <property type="molecule type" value="Genomic_DNA"/>
</dbReference>
<dbReference type="Proteomes" id="UP000014809">
    <property type="component" value="Chromosome"/>
</dbReference>
<dbReference type="KEGG" id="cter:A606_11375"/>
<feature type="compositionally biased region" description="Gly residues" evidence="1">
    <location>
        <begin position="760"/>
        <end position="769"/>
    </location>
</feature>
<feature type="domain" description="Acyltransferase 3" evidence="3">
    <location>
        <begin position="12"/>
        <end position="380"/>
    </location>
</feature>
<feature type="region of interest" description="Disordered" evidence="1">
    <location>
        <begin position="285"/>
        <end position="304"/>
    </location>
</feature>
<keyword evidence="2" id="KW-0812">Transmembrane</keyword>
<feature type="region of interest" description="Disordered" evidence="1">
    <location>
        <begin position="758"/>
        <end position="793"/>
    </location>
</feature>
<keyword evidence="6" id="KW-1185">Reference proteome</keyword>
<organism evidence="5 6">
    <name type="scientific">Corynebacterium terpenotabidum Y-11</name>
    <dbReference type="NCBI Taxonomy" id="1200352"/>
    <lineage>
        <taxon>Bacteria</taxon>
        <taxon>Bacillati</taxon>
        <taxon>Actinomycetota</taxon>
        <taxon>Actinomycetes</taxon>
        <taxon>Mycobacteriales</taxon>
        <taxon>Corynebacteriaceae</taxon>
        <taxon>Corynebacterium</taxon>
    </lineage>
</organism>
<evidence type="ECO:0000256" key="2">
    <source>
        <dbReference type="SAM" id="Phobius"/>
    </source>
</evidence>
<evidence type="ECO:0000313" key="6">
    <source>
        <dbReference type="Proteomes" id="UP000014809"/>
    </source>
</evidence>
<feature type="transmembrane region" description="Helical" evidence="2">
    <location>
        <begin position="146"/>
        <end position="164"/>
    </location>
</feature>
<evidence type="ECO:0000259" key="4">
    <source>
        <dbReference type="Pfam" id="PF19040"/>
    </source>
</evidence>
<keyword evidence="2" id="KW-0472">Membrane</keyword>
<dbReference type="RefSeq" id="WP_020442262.1">
    <property type="nucleotide sequence ID" value="NC_021663.1"/>
</dbReference>
<evidence type="ECO:0000259" key="3">
    <source>
        <dbReference type="Pfam" id="PF01757"/>
    </source>
</evidence>
<feature type="transmembrane region" description="Helical" evidence="2">
    <location>
        <begin position="176"/>
        <end position="196"/>
    </location>
</feature>
<feature type="transmembrane region" description="Helical" evidence="2">
    <location>
        <begin position="363"/>
        <end position="384"/>
    </location>
</feature>
<reference evidence="5 6" key="1">
    <citation type="submission" date="2012-06" db="EMBL/GenBank/DDBJ databases">
        <title>Complete genome sequence of Corynebacterium terpenotabidum Y-11 (=DSM 44721).</title>
        <authorList>
            <person name="Ruckert C."/>
            <person name="Albersmeier A."/>
            <person name="Al-Dilaimi A."/>
            <person name="Szczepanowski R."/>
            <person name="Kalinowski J."/>
        </authorList>
    </citation>
    <scope>NUCLEOTIDE SEQUENCE [LARGE SCALE GENOMIC DNA]</scope>
    <source>
        <strain evidence="5 6">Y-11</strain>
    </source>
</reference>
<dbReference type="HOGENOM" id="CLU_005679_10_1_11"/>
<dbReference type="Pfam" id="PF19040">
    <property type="entry name" value="SGNH"/>
    <property type="match status" value="1"/>
</dbReference>
<feature type="compositionally biased region" description="Basic and acidic residues" evidence="1">
    <location>
        <begin position="773"/>
        <end position="787"/>
    </location>
</feature>
<feature type="transmembrane region" description="Helical" evidence="2">
    <location>
        <begin position="414"/>
        <end position="435"/>
    </location>
</feature>
<evidence type="ECO:0008006" key="7">
    <source>
        <dbReference type="Google" id="ProtNLM"/>
    </source>
</evidence>
<feature type="domain" description="SGNH" evidence="4">
    <location>
        <begin position="509"/>
        <end position="734"/>
    </location>
</feature>
<dbReference type="GO" id="GO:0016747">
    <property type="term" value="F:acyltransferase activity, transferring groups other than amino-acyl groups"/>
    <property type="evidence" value="ECO:0007669"/>
    <property type="project" value="InterPro"/>
</dbReference>
<feature type="transmembrane region" description="Helical" evidence="2">
    <location>
        <begin position="76"/>
        <end position="95"/>
    </location>
</feature>
<proteinExistence type="predicted"/>